<comment type="caution">
    <text evidence="1">The sequence shown here is derived from an EMBL/GenBank/DDBJ whole genome shotgun (WGS) entry which is preliminary data.</text>
</comment>
<keyword evidence="2" id="KW-1185">Reference proteome</keyword>
<name>A0ABS4KDR5_9FIRM</name>
<dbReference type="InterPro" id="IPR038555">
    <property type="entry name" value="Zincin_1_sf"/>
</dbReference>
<organism evidence="1 2">
    <name type="scientific">Peptoniphilus stercorisuis</name>
    <dbReference type="NCBI Taxonomy" id="1436965"/>
    <lineage>
        <taxon>Bacteria</taxon>
        <taxon>Bacillati</taxon>
        <taxon>Bacillota</taxon>
        <taxon>Tissierellia</taxon>
        <taxon>Tissierellales</taxon>
        <taxon>Peptoniphilaceae</taxon>
        <taxon>Peptoniphilus</taxon>
    </lineage>
</organism>
<proteinExistence type="predicted"/>
<dbReference type="CDD" id="cd12953">
    <property type="entry name" value="MMP_TTHA0227"/>
    <property type="match status" value="1"/>
</dbReference>
<dbReference type="EMBL" id="JAGGLJ010000014">
    <property type="protein sequence ID" value="MBP2025900.1"/>
    <property type="molecule type" value="Genomic_DNA"/>
</dbReference>
<reference evidence="1 2" key="1">
    <citation type="submission" date="2021-03" db="EMBL/GenBank/DDBJ databases">
        <title>Genomic Encyclopedia of Type Strains, Phase IV (KMG-IV): sequencing the most valuable type-strain genomes for metagenomic binning, comparative biology and taxonomic classification.</title>
        <authorList>
            <person name="Goeker M."/>
        </authorList>
    </citation>
    <scope>NUCLEOTIDE SEQUENCE [LARGE SCALE GENOMIC DNA]</scope>
    <source>
        <strain evidence="1 2">DSM 27563</strain>
    </source>
</reference>
<accession>A0ABS4KDR5</accession>
<dbReference type="SUPFAM" id="SSF55486">
    <property type="entry name" value="Metalloproteases ('zincins'), catalytic domain"/>
    <property type="match status" value="1"/>
</dbReference>
<dbReference type="RefSeq" id="WP_210061594.1">
    <property type="nucleotide sequence ID" value="NZ_JAGGLJ010000014.1"/>
</dbReference>
<dbReference type="Gene3D" id="3.30.2010.20">
    <property type="match status" value="1"/>
</dbReference>
<evidence type="ECO:0000313" key="2">
    <source>
        <dbReference type="Proteomes" id="UP001519306"/>
    </source>
</evidence>
<gene>
    <name evidence="1" type="ORF">J2Z71_001449</name>
</gene>
<protein>
    <submittedName>
        <fullName evidence="1">Zn-dependent protease with MMP-like domain</fullName>
    </submittedName>
</protein>
<sequence length="125" mass="15098">MFIDRIDEFEEILEELCSEIPEELFQSLNGGVIIEEEVMYHPMSKKDDIICLGAYKRDMLGNSIIMYYGSFMEMYWDKPGDEFKELIKHTLYHEFTHHLEYLSGERGLEIKDEEELERYIRRENE</sequence>
<dbReference type="Pfam" id="PF06262">
    <property type="entry name" value="Zincin_1"/>
    <property type="match status" value="1"/>
</dbReference>
<evidence type="ECO:0000313" key="1">
    <source>
        <dbReference type="EMBL" id="MBP2025900.1"/>
    </source>
</evidence>
<dbReference type="Proteomes" id="UP001519306">
    <property type="component" value="Unassembled WGS sequence"/>
</dbReference>
<dbReference type="InterPro" id="IPR010428">
    <property type="entry name" value="Zincin_1"/>
</dbReference>